<organism evidence="3 4">
    <name type="scientific">Kuraishia capsulata CBS 1993</name>
    <dbReference type="NCBI Taxonomy" id="1382522"/>
    <lineage>
        <taxon>Eukaryota</taxon>
        <taxon>Fungi</taxon>
        <taxon>Dikarya</taxon>
        <taxon>Ascomycota</taxon>
        <taxon>Saccharomycotina</taxon>
        <taxon>Pichiomycetes</taxon>
        <taxon>Pichiales</taxon>
        <taxon>Pichiaceae</taxon>
        <taxon>Kuraishia</taxon>
    </lineage>
</organism>
<dbReference type="GeneID" id="34520687"/>
<dbReference type="GO" id="GO:0003729">
    <property type="term" value="F:mRNA binding"/>
    <property type="evidence" value="ECO:0007669"/>
    <property type="project" value="EnsemblFungi"/>
</dbReference>
<evidence type="ECO:0000313" key="4">
    <source>
        <dbReference type="Proteomes" id="UP000019384"/>
    </source>
</evidence>
<accession>W6MM79</accession>
<feature type="domain" description="Ubiquinol-cytochrome c chaperone" evidence="2">
    <location>
        <begin position="141"/>
        <end position="282"/>
    </location>
</feature>
<dbReference type="STRING" id="1382522.W6MM79"/>
<name>W6MM79_9ASCO</name>
<dbReference type="OrthoDB" id="10253878at2759"/>
<dbReference type="HOGENOM" id="CLU_051390_1_0_1"/>
<dbReference type="PANTHER" id="PTHR12184:SF1">
    <property type="entry name" value="UBIQUINOL-CYTOCHROME-C REDUCTASE COMPLEX ASSEMBLY FACTOR 1"/>
    <property type="match status" value="1"/>
</dbReference>
<evidence type="ECO:0000259" key="2">
    <source>
        <dbReference type="Pfam" id="PF03981"/>
    </source>
</evidence>
<dbReference type="GO" id="GO:0070131">
    <property type="term" value="P:positive regulation of mitochondrial translation"/>
    <property type="evidence" value="ECO:0007669"/>
    <property type="project" value="EnsemblFungi"/>
</dbReference>
<comment type="similarity">
    <text evidence="1">Belongs to the CBP3 family.</text>
</comment>
<dbReference type="InterPro" id="IPR007129">
    <property type="entry name" value="Ubiqinol_cyt_c_chaperone_CPB3"/>
</dbReference>
<dbReference type="Proteomes" id="UP000019384">
    <property type="component" value="Unassembled WGS sequence"/>
</dbReference>
<dbReference type="GO" id="GO:0050821">
    <property type="term" value="P:protein stabilization"/>
    <property type="evidence" value="ECO:0007669"/>
    <property type="project" value="EnsemblFungi"/>
</dbReference>
<reference evidence="3" key="2">
    <citation type="submission" date="2014-02" db="EMBL/GenBank/DDBJ databases">
        <title>Complete DNA sequence of /Kuraishia capsulata/ illustrates novel genomic features among budding yeasts (/Saccharomycotina/).</title>
        <authorList>
            <person name="Morales L."/>
            <person name="Noel B."/>
            <person name="Porcel B."/>
            <person name="Marcet-Houben M."/>
            <person name="Hullo M-F."/>
            <person name="Sacerdot C."/>
            <person name="Tekaia F."/>
            <person name="Leh-Louis V."/>
            <person name="Despons L."/>
            <person name="Khanna V."/>
            <person name="Aury J-M."/>
            <person name="Barbe V."/>
            <person name="Couloux A."/>
            <person name="Labadie K."/>
            <person name="Pelletier E."/>
            <person name="Souciet J-L."/>
            <person name="Boekhout T."/>
            <person name="Gabaldon T."/>
            <person name="Wincker P."/>
            <person name="Dujon B."/>
        </authorList>
    </citation>
    <scope>NUCLEOTIDE SEQUENCE</scope>
    <source>
        <strain evidence="3">CBS 1993</strain>
    </source>
</reference>
<dbReference type="GO" id="GO:0005761">
    <property type="term" value="C:mitochondrial ribosome"/>
    <property type="evidence" value="ECO:0007669"/>
    <property type="project" value="EnsemblFungi"/>
</dbReference>
<dbReference type="Pfam" id="PF03981">
    <property type="entry name" value="Ubiq_cyt_C_chap"/>
    <property type="match status" value="1"/>
</dbReference>
<reference evidence="3" key="1">
    <citation type="submission" date="2013-12" db="EMBL/GenBank/DDBJ databases">
        <authorList>
            <person name="Genoscope - CEA"/>
        </authorList>
    </citation>
    <scope>NUCLEOTIDE SEQUENCE</scope>
    <source>
        <strain evidence="3">CBS 1993</strain>
    </source>
</reference>
<dbReference type="GO" id="GO:0034551">
    <property type="term" value="P:mitochondrial respiratory chain complex III assembly"/>
    <property type="evidence" value="ECO:0007669"/>
    <property type="project" value="EnsemblFungi"/>
</dbReference>
<protein>
    <recommendedName>
        <fullName evidence="2">Ubiquinol-cytochrome c chaperone domain-containing protein</fullName>
    </recommendedName>
</protein>
<keyword evidence="4" id="KW-1185">Reference proteome</keyword>
<gene>
    <name evidence="3" type="ORF">KUCA_T00003281001</name>
</gene>
<dbReference type="RefSeq" id="XP_022459299.1">
    <property type="nucleotide sequence ID" value="XM_022601680.1"/>
</dbReference>
<dbReference type="GO" id="GO:0031966">
    <property type="term" value="C:mitochondrial membrane"/>
    <property type="evidence" value="ECO:0007669"/>
    <property type="project" value="EnsemblFungi"/>
</dbReference>
<evidence type="ECO:0000256" key="1">
    <source>
        <dbReference type="ARBA" id="ARBA00006407"/>
    </source>
</evidence>
<evidence type="ECO:0000313" key="3">
    <source>
        <dbReference type="EMBL" id="CDK27303.1"/>
    </source>
</evidence>
<dbReference type="AlphaFoldDB" id="W6MM79"/>
<sequence>MKMISGMRSSILRSAVSRPSLSLVARFNSTKVGAEKSELFEAPATMAKASGLPNMAEDLPPNKDIPLSRKLAVDPRESKQYSQPQWKESLGETFISLFRVNMDNVRSGSIGGSKYYYMTRDQGLQYADEELSDTARYWYDTLGLPRTFSQWFQITSLHIWILFVRMRAMPFKEGKNYQQKLVDRFFKDMELRLSEEMNVMSGRIIDTYLRDFHSQLLGIIMSYDEGIATNDAVLAAALWRNLFNGDKSDLVHVESALRYVRMQLYVLSKMSDREFGFGDFVFVKPDQFVKPLTPEEEAALKIKVKQVYESSDKLLPSQRSNLSLEE</sequence>
<dbReference type="GO" id="GO:0043022">
    <property type="term" value="F:ribosome binding"/>
    <property type="evidence" value="ECO:0007669"/>
    <property type="project" value="EnsemblFungi"/>
</dbReference>
<dbReference type="GO" id="GO:0061671">
    <property type="term" value="C:Cbp3p-Cbp6 complex"/>
    <property type="evidence" value="ECO:0007669"/>
    <property type="project" value="EnsemblFungi"/>
</dbReference>
<dbReference type="EMBL" id="HG793128">
    <property type="protein sequence ID" value="CDK27303.1"/>
    <property type="molecule type" value="Genomic_DNA"/>
</dbReference>
<dbReference type="InterPro" id="IPR021150">
    <property type="entry name" value="Ubiq_cyt_c_chap"/>
</dbReference>
<dbReference type="PANTHER" id="PTHR12184">
    <property type="entry name" value="UBIQUINOL-CYTOCHROME C REDUCTASE COMPLEX ASSEMBLY FACTOR 1 FAMILY MEMBER"/>
    <property type="match status" value="1"/>
</dbReference>
<proteinExistence type="inferred from homology"/>